<organism evidence="1 2">
    <name type="scientific">Ciona intestinalis</name>
    <name type="common">Transparent sea squirt</name>
    <name type="synonym">Ascidia intestinalis</name>
    <dbReference type="NCBI Taxonomy" id="7719"/>
    <lineage>
        <taxon>Eukaryota</taxon>
        <taxon>Metazoa</taxon>
        <taxon>Chordata</taxon>
        <taxon>Tunicata</taxon>
        <taxon>Ascidiacea</taxon>
        <taxon>Phlebobranchia</taxon>
        <taxon>Cionidae</taxon>
        <taxon>Ciona</taxon>
    </lineage>
</organism>
<reference evidence="2" key="1">
    <citation type="journal article" date="2002" name="Science">
        <title>The draft genome of Ciona intestinalis: insights into chordate and vertebrate origins.</title>
        <authorList>
            <person name="Dehal P."/>
            <person name="Satou Y."/>
            <person name="Campbell R.K."/>
            <person name="Chapman J."/>
            <person name="Degnan B."/>
            <person name="De Tomaso A."/>
            <person name="Davidson B."/>
            <person name="Di Gregorio A."/>
            <person name="Gelpke M."/>
            <person name="Goodstein D.M."/>
            <person name="Harafuji N."/>
            <person name="Hastings K.E."/>
            <person name="Ho I."/>
            <person name="Hotta K."/>
            <person name="Huang W."/>
            <person name="Kawashima T."/>
            <person name="Lemaire P."/>
            <person name="Martinez D."/>
            <person name="Meinertzhagen I.A."/>
            <person name="Necula S."/>
            <person name="Nonaka M."/>
            <person name="Putnam N."/>
            <person name="Rash S."/>
            <person name="Saiga H."/>
            <person name="Satake M."/>
            <person name="Terry A."/>
            <person name="Yamada L."/>
            <person name="Wang H.G."/>
            <person name="Awazu S."/>
            <person name="Azumi K."/>
            <person name="Boore J."/>
            <person name="Branno M."/>
            <person name="Chin-Bow S."/>
            <person name="DeSantis R."/>
            <person name="Doyle S."/>
            <person name="Francino P."/>
            <person name="Keys D.N."/>
            <person name="Haga S."/>
            <person name="Hayashi H."/>
            <person name="Hino K."/>
            <person name="Imai K.S."/>
            <person name="Inaba K."/>
            <person name="Kano S."/>
            <person name="Kobayashi K."/>
            <person name="Kobayashi M."/>
            <person name="Lee B.I."/>
            <person name="Makabe K.W."/>
            <person name="Manohar C."/>
            <person name="Matassi G."/>
            <person name="Medina M."/>
            <person name="Mochizuki Y."/>
            <person name="Mount S."/>
            <person name="Morishita T."/>
            <person name="Miura S."/>
            <person name="Nakayama A."/>
            <person name="Nishizaka S."/>
            <person name="Nomoto H."/>
            <person name="Ohta F."/>
            <person name="Oishi K."/>
            <person name="Rigoutsos I."/>
            <person name="Sano M."/>
            <person name="Sasaki A."/>
            <person name="Sasakura Y."/>
            <person name="Shoguchi E."/>
            <person name="Shin-i T."/>
            <person name="Spagnuolo A."/>
            <person name="Stainier D."/>
            <person name="Suzuki M.M."/>
            <person name="Tassy O."/>
            <person name="Takatori N."/>
            <person name="Tokuoka M."/>
            <person name="Yagi K."/>
            <person name="Yoshizaki F."/>
            <person name="Wada S."/>
            <person name="Zhang C."/>
            <person name="Hyatt P.D."/>
            <person name="Larimer F."/>
            <person name="Detter C."/>
            <person name="Doggett N."/>
            <person name="Glavina T."/>
            <person name="Hawkins T."/>
            <person name="Richardson P."/>
            <person name="Lucas S."/>
            <person name="Kohara Y."/>
            <person name="Levine M."/>
            <person name="Satoh N."/>
            <person name="Rokhsar D.S."/>
        </authorList>
    </citation>
    <scope>NUCLEOTIDE SEQUENCE [LARGE SCALE GENOMIC DNA]</scope>
</reference>
<dbReference type="InParanoid" id="H2XQ98"/>
<dbReference type="HOGENOM" id="CLU_3031627_0_0_1"/>
<dbReference type="EMBL" id="EAAA01001273">
    <property type="status" value="NOT_ANNOTATED_CDS"/>
    <property type="molecule type" value="Genomic_DNA"/>
</dbReference>
<protein>
    <submittedName>
        <fullName evidence="1">Uncharacterized protein</fullName>
    </submittedName>
</protein>
<dbReference type="AlphaFoldDB" id="H2XQ98"/>
<evidence type="ECO:0000313" key="2">
    <source>
        <dbReference type="Proteomes" id="UP000008144"/>
    </source>
</evidence>
<keyword evidence="2" id="KW-1185">Reference proteome</keyword>
<dbReference type="Ensembl" id="ENSCINT00000030817.1">
    <property type="protein sequence ID" value="ENSCINP00000031832.1"/>
    <property type="gene ID" value="ENSCING00000024210.1"/>
</dbReference>
<proteinExistence type="predicted"/>
<dbReference type="Proteomes" id="UP000008144">
    <property type="component" value="Chromosome 14"/>
</dbReference>
<reference evidence="1" key="2">
    <citation type="journal article" date="2008" name="Genome Biol.">
        <title>Improved genome assembly and evidence-based global gene model set for the chordate Ciona intestinalis: new insight into intron and operon populations.</title>
        <authorList>
            <person name="Satou Y."/>
            <person name="Mineta K."/>
            <person name="Ogasawara M."/>
            <person name="Sasakura Y."/>
            <person name="Shoguchi E."/>
            <person name="Ueno K."/>
            <person name="Yamada L."/>
            <person name="Matsumoto J."/>
            <person name="Wasserscheid J."/>
            <person name="Dewar K."/>
            <person name="Wiley G.B."/>
            <person name="Macmil S.L."/>
            <person name="Roe B.A."/>
            <person name="Zeller R.W."/>
            <person name="Hastings K.E."/>
            <person name="Lemaire P."/>
            <person name="Lindquist E."/>
            <person name="Endo T."/>
            <person name="Hotta K."/>
            <person name="Inaba K."/>
        </authorList>
    </citation>
    <scope>NUCLEOTIDE SEQUENCE [LARGE SCALE GENOMIC DNA]</scope>
    <source>
        <strain evidence="1">wild type</strain>
    </source>
</reference>
<reference evidence="1" key="4">
    <citation type="submission" date="2025-09" db="UniProtKB">
        <authorList>
            <consortium name="Ensembl"/>
        </authorList>
    </citation>
    <scope>IDENTIFICATION</scope>
</reference>
<accession>H2XQ98</accession>
<reference evidence="1" key="3">
    <citation type="submission" date="2025-08" db="UniProtKB">
        <authorList>
            <consortium name="Ensembl"/>
        </authorList>
    </citation>
    <scope>IDENTIFICATION</scope>
</reference>
<name>H2XQ98_CIOIN</name>
<sequence>MGLSVPCVVRSVCISCMKILQNLIDASDDRNDVTKYNRNMQRKMENIYIFIYSAK</sequence>
<evidence type="ECO:0000313" key="1">
    <source>
        <dbReference type="Ensembl" id="ENSCINP00000031832.1"/>
    </source>
</evidence>